<keyword evidence="2" id="KW-1185">Reference proteome</keyword>
<gene>
    <name evidence="1" type="ORF">CAUJ_LOCUS9487</name>
</gene>
<reference evidence="1" key="1">
    <citation type="submission" date="2020-10" db="EMBL/GenBank/DDBJ databases">
        <authorList>
            <person name="Kikuchi T."/>
        </authorList>
    </citation>
    <scope>NUCLEOTIDE SEQUENCE</scope>
    <source>
        <strain evidence="1">NKZ352</strain>
    </source>
</reference>
<name>A0A8S1HGT1_9PELO</name>
<sequence>MITTRPANVRNKHQRVLRTLGQSAKMKAICLLLLVVLVHESYQQLNRQLVLQRLSLAGNLRNNLRGKRDAEKPRQERTIGLAPVVASPAVGYQPAVIGRKKREAEQLAKVEQKTETTQVRHERTIGLAPVVAAPAVGYQPAVIGRKKREAEVQHVEKTMHTEVQRPERQVGANLGVGLSAGRKRRDTEVQQKSEKTAIRQERTIGLAPVVATPAVGYQPAVIGRKRREAEVQTKFEQKTEQTHIRPERTIGLAPVVAAPAVGYQPAVIGRKKRDAEVHTQVEQKTEQTHVRPERTIGLAPVVATPAVGYQPAVIGRKRREAEVQTKFEQKTEQTHIRPERTIGLAPVVATPAVGYQPAVIGRKKRDAEVHTQVEQKTEQTHVRPERTIGLAPVVATPAVGYQPAVIGRKRRDAEVQTKVEEKTEQTHVRPERTIGLAPVVAAPAVGYQPAVIGRKKREAEIQHVEKTMHTEVKRPERQVNANLGVGLSAGRKRRDAEVQQKSERTEIRQERTIGLAPVVAAPAVGYQPAEKTEQTHVRPERTIGLAPVVAAPAVGYQPTVVGRKKREAEVQHVEKTMHTEVQRQERQVGANLGVGLSAGRKRREAESVVHTEVKNEKTVVHPEPIVTETKTVTNLGSRALRSVHNGELVQLSTIEEHHPHH</sequence>
<evidence type="ECO:0000313" key="1">
    <source>
        <dbReference type="EMBL" id="CAD6193568.1"/>
    </source>
</evidence>
<dbReference type="AlphaFoldDB" id="A0A8S1HGT1"/>
<evidence type="ECO:0000313" key="2">
    <source>
        <dbReference type="Proteomes" id="UP000835052"/>
    </source>
</evidence>
<comment type="caution">
    <text evidence="1">The sequence shown here is derived from an EMBL/GenBank/DDBJ whole genome shotgun (WGS) entry which is preliminary data.</text>
</comment>
<accession>A0A8S1HGT1</accession>
<dbReference type="EMBL" id="CAJGYM010000036">
    <property type="protein sequence ID" value="CAD6193568.1"/>
    <property type="molecule type" value="Genomic_DNA"/>
</dbReference>
<protein>
    <submittedName>
        <fullName evidence="1">Uncharacterized protein</fullName>
    </submittedName>
</protein>
<dbReference type="Proteomes" id="UP000835052">
    <property type="component" value="Unassembled WGS sequence"/>
</dbReference>
<organism evidence="1 2">
    <name type="scientific">Caenorhabditis auriculariae</name>
    <dbReference type="NCBI Taxonomy" id="2777116"/>
    <lineage>
        <taxon>Eukaryota</taxon>
        <taxon>Metazoa</taxon>
        <taxon>Ecdysozoa</taxon>
        <taxon>Nematoda</taxon>
        <taxon>Chromadorea</taxon>
        <taxon>Rhabditida</taxon>
        <taxon>Rhabditina</taxon>
        <taxon>Rhabditomorpha</taxon>
        <taxon>Rhabditoidea</taxon>
        <taxon>Rhabditidae</taxon>
        <taxon>Peloderinae</taxon>
        <taxon>Caenorhabditis</taxon>
    </lineage>
</organism>
<proteinExistence type="predicted"/>